<dbReference type="InterPro" id="IPR012575">
    <property type="entry name" value="NDUB1"/>
</dbReference>
<keyword evidence="7" id="KW-0679">Respiratory chain</keyword>
<sequence>QHLILGGLLRLEIRNSVESDTNVNEPREAVRHAQLRAATAAALQTLRPPEGSPAPQSGSSARPGPAARPRPEGRKNERGEHRSGPLLLGSRGGAAPKRRPLPAATCLELPVQPHDARPRPPAPAPLAAILRRAGRRRRKGRGERTAPFPGRREGGSPRSPALVGSPELLAPPVALGVAAERGLVRRAVFVSPAAMVNFAQAVRDHWVHILVPLGFVVGCYLDRWNDERLSAFRNKSLLYKRELRPGEETTWK</sequence>
<evidence type="ECO:0000256" key="16">
    <source>
        <dbReference type="SAM" id="MobiDB-lite"/>
    </source>
</evidence>
<comment type="subcellular location">
    <subcellularLocation>
        <location evidence="2">Mitochondrion inner membrane</location>
        <topology evidence="2">Single-pass membrane protein</topology>
        <orientation evidence="2">Matrix side</orientation>
    </subcellularLocation>
</comment>
<dbReference type="PANTHER" id="PTHR15222:SF2">
    <property type="entry name" value="NADH DEHYDROGENASE [UBIQUINONE] 1 BETA SUBCOMPLEX SUBUNIT 1"/>
    <property type="match status" value="1"/>
</dbReference>
<evidence type="ECO:0000256" key="13">
    <source>
        <dbReference type="ARBA" id="ARBA00023136"/>
    </source>
</evidence>
<name>A0A669PCZ7_PHACC</name>
<comment type="similarity">
    <text evidence="3">Belongs to the complex I NDUFB1 subunit family.</text>
</comment>
<evidence type="ECO:0000256" key="4">
    <source>
        <dbReference type="ARBA" id="ARBA00011533"/>
    </source>
</evidence>
<evidence type="ECO:0000256" key="5">
    <source>
        <dbReference type="ARBA" id="ARBA00018678"/>
    </source>
</evidence>
<keyword evidence="10" id="KW-0249">Electron transport</keyword>
<keyword evidence="9" id="KW-0999">Mitochondrion inner membrane</keyword>
<feature type="region of interest" description="Disordered" evidence="16">
    <location>
        <begin position="46"/>
        <end position="99"/>
    </location>
</feature>
<accession>A0A669PCZ7</accession>
<evidence type="ECO:0000256" key="15">
    <source>
        <dbReference type="ARBA" id="ARBA00033364"/>
    </source>
</evidence>
<protein>
    <recommendedName>
        <fullName evidence="5">NADH dehydrogenase [ubiquinone] 1 beta subcomplex subunit 1</fullName>
    </recommendedName>
    <alternativeName>
        <fullName evidence="15">Complex I-MNLL</fullName>
    </alternativeName>
    <alternativeName>
        <fullName evidence="14">NADH-ubiquinone oxidoreductase MNLL subunit</fullName>
    </alternativeName>
</protein>
<evidence type="ECO:0000256" key="12">
    <source>
        <dbReference type="ARBA" id="ARBA00023128"/>
    </source>
</evidence>
<feature type="region of interest" description="Disordered" evidence="16">
    <location>
        <begin position="131"/>
        <end position="164"/>
    </location>
</feature>
<feature type="compositionally biased region" description="Low complexity" evidence="16">
    <location>
        <begin position="84"/>
        <end position="95"/>
    </location>
</feature>
<proteinExistence type="inferred from homology"/>
<evidence type="ECO:0000256" key="8">
    <source>
        <dbReference type="ARBA" id="ARBA00022692"/>
    </source>
</evidence>
<organism evidence="17 18">
    <name type="scientific">Phasianus colchicus</name>
    <name type="common">Common pheasant</name>
    <dbReference type="NCBI Taxonomy" id="9054"/>
    <lineage>
        <taxon>Eukaryota</taxon>
        <taxon>Metazoa</taxon>
        <taxon>Chordata</taxon>
        <taxon>Craniata</taxon>
        <taxon>Vertebrata</taxon>
        <taxon>Euteleostomi</taxon>
        <taxon>Archelosauria</taxon>
        <taxon>Archosauria</taxon>
        <taxon>Dinosauria</taxon>
        <taxon>Saurischia</taxon>
        <taxon>Theropoda</taxon>
        <taxon>Coelurosauria</taxon>
        <taxon>Aves</taxon>
        <taxon>Neognathae</taxon>
        <taxon>Galloanserae</taxon>
        <taxon>Galliformes</taxon>
        <taxon>Phasianidae</taxon>
        <taxon>Phasianinae</taxon>
        <taxon>Phasianus</taxon>
    </lineage>
</organism>
<evidence type="ECO:0000256" key="2">
    <source>
        <dbReference type="ARBA" id="ARBA00004298"/>
    </source>
</evidence>
<comment type="function">
    <text evidence="1">Accessory subunit of the mitochondrial membrane respiratory chain NADH dehydrogenase (Complex I) that is believed not to be involved in catalysis. Complex I functions in the transfer of electrons from NADH to the respiratory chain. The immediate electron acceptor for the enzyme is believed to be ubiquinone.</text>
</comment>
<dbReference type="Ensembl" id="ENSPCLT00000009436.1">
    <property type="protein sequence ID" value="ENSPCLP00000006882.1"/>
    <property type="gene ID" value="ENSPCLG00000005739.1"/>
</dbReference>
<evidence type="ECO:0000256" key="11">
    <source>
        <dbReference type="ARBA" id="ARBA00022989"/>
    </source>
</evidence>
<evidence type="ECO:0000256" key="14">
    <source>
        <dbReference type="ARBA" id="ARBA00030377"/>
    </source>
</evidence>
<keyword evidence="8" id="KW-0812">Transmembrane</keyword>
<evidence type="ECO:0000313" key="17">
    <source>
        <dbReference type="Ensembl" id="ENSPCLP00000006882.1"/>
    </source>
</evidence>
<dbReference type="AlphaFoldDB" id="A0A669PCZ7"/>
<keyword evidence="12" id="KW-0496">Mitochondrion</keyword>
<comment type="subunit">
    <text evidence="4">Complex I is composed of 45 different subunits.</text>
</comment>
<dbReference type="Proteomes" id="UP000472261">
    <property type="component" value="Unplaced"/>
</dbReference>
<dbReference type="Pfam" id="PF08040">
    <property type="entry name" value="NADH_oxidored"/>
    <property type="match status" value="1"/>
</dbReference>
<keyword evidence="13" id="KW-0472">Membrane</keyword>
<evidence type="ECO:0000256" key="7">
    <source>
        <dbReference type="ARBA" id="ARBA00022660"/>
    </source>
</evidence>
<evidence type="ECO:0000313" key="18">
    <source>
        <dbReference type="Proteomes" id="UP000472261"/>
    </source>
</evidence>
<evidence type="ECO:0000256" key="6">
    <source>
        <dbReference type="ARBA" id="ARBA00022448"/>
    </source>
</evidence>
<evidence type="ECO:0000256" key="9">
    <source>
        <dbReference type="ARBA" id="ARBA00022792"/>
    </source>
</evidence>
<keyword evidence="6" id="KW-0813">Transport</keyword>
<dbReference type="GO" id="GO:0005743">
    <property type="term" value="C:mitochondrial inner membrane"/>
    <property type="evidence" value="ECO:0007669"/>
    <property type="project" value="UniProtKB-SubCell"/>
</dbReference>
<feature type="compositionally biased region" description="Basic and acidic residues" evidence="16">
    <location>
        <begin position="69"/>
        <end position="83"/>
    </location>
</feature>
<feature type="compositionally biased region" description="Basic residues" evidence="16">
    <location>
        <begin position="132"/>
        <end position="141"/>
    </location>
</feature>
<evidence type="ECO:0000256" key="1">
    <source>
        <dbReference type="ARBA" id="ARBA00003335"/>
    </source>
</evidence>
<keyword evidence="18" id="KW-1185">Reference proteome</keyword>
<dbReference type="PANTHER" id="PTHR15222">
    <property type="entry name" value="NADH DEHYDROGENASE [UBIQUINONE] 1 BETA SUBCOMPLEX SUBUNIT 1"/>
    <property type="match status" value="1"/>
</dbReference>
<reference evidence="17" key="1">
    <citation type="submission" date="2025-08" db="UniProtKB">
        <authorList>
            <consortium name="Ensembl"/>
        </authorList>
    </citation>
    <scope>IDENTIFICATION</scope>
</reference>
<evidence type="ECO:0000256" key="3">
    <source>
        <dbReference type="ARBA" id="ARBA00007393"/>
    </source>
</evidence>
<evidence type="ECO:0000256" key="10">
    <source>
        <dbReference type="ARBA" id="ARBA00022982"/>
    </source>
</evidence>
<feature type="compositionally biased region" description="Low complexity" evidence="16">
    <location>
        <begin position="46"/>
        <end position="67"/>
    </location>
</feature>
<keyword evidence="11" id="KW-1133">Transmembrane helix</keyword>
<reference evidence="17" key="2">
    <citation type="submission" date="2025-09" db="UniProtKB">
        <authorList>
            <consortium name="Ensembl"/>
        </authorList>
    </citation>
    <scope>IDENTIFICATION</scope>
</reference>